<name>A0ABP0X043_9BRYO</name>
<dbReference type="EMBL" id="OZ020099">
    <property type="protein sequence ID" value="CAK9272480.1"/>
    <property type="molecule type" value="Genomic_DNA"/>
</dbReference>
<evidence type="ECO:0008006" key="4">
    <source>
        <dbReference type="Google" id="ProtNLM"/>
    </source>
</evidence>
<keyword evidence="3" id="KW-1185">Reference proteome</keyword>
<accession>A0ABP0X043</accession>
<keyword evidence="1" id="KW-0732">Signal</keyword>
<proteinExistence type="predicted"/>
<organism evidence="2 3">
    <name type="scientific">Sphagnum jensenii</name>
    <dbReference type="NCBI Taxonomy" id="128206"/>
    <lineage>
        <taxon>Eukaryota</taxon>
        <taxon>Viridiplantae</taxon>
        <taxon>Streptophyta</taxon>
        <taxon>Embryophyta</taxon>
        <taxon>Bryophyta</taxon>
        <taxon>Sphagnophytina</taxon>
        <taxon>Sphagnopsida</taxon>
        <taxon>Sphagnales</taxon>
        <taxon>Sphagnaceae</taxon>
        <taxon>Sphagnum</taxon>
    </lineage>
</organism>
<reference evidence="2" key="1">
    <citation type="submission" date="2024-02" db="EMBL/GenBank/DDBJ databases">
        <authorList>
            <consortium name="ELIXIR-Norway"/>
            <consortium name="Elixir Norway"/>
        </authorList>
    </citation>
    <scope>NUCLEOTIDE SEQUENCE</scope>
</reference>
<sequence>MFWWCCVLCRFLISSKVTKYGIFFNSPKCEYKRFPKTELRRTSGITELFDLGNNFPEQGLTPELPLMRVLSLSPASEQRQHKQ</sequence>
<protein>
    <recommendedName>
        <fullName evidence="4">Secreted protein</fullName>
    </recommendedName>
</protein>
<dbReference type="Proteomes" id="UP001497444">
    <property type="component" value="Chromosome 4"/>
</dbReference>
<evidence type="ECO:0000256" key="1">
    <source>
        <dbReference type="SAM" id="SignalP"/>
    </source>
</evidence>
<evidence type="ECO:0000313" key="2">
    <source>
        <dbReference type="EMBL" id="CAK9272480.1"/>
    </source>
</evidence>
<feature type="signal peptide" evidence="1">
    <location>
        <begin position="1"/>
        <end position="19"/>
    </location>
</feature>
<evidence type="ECO:0000313" key="3">
    <source>
        <dbReference type="Proteomes" id="UP001497444"/>
    </source>
</evidence>
<gene>
    <name evidence="2" type="ORF">CSSPJE1EN1_LOCUS17958</name>
</gene>
<feature type="chain" id="PRO_5046216626" description="Secreted protein" evidence="1">
    <location>
        <begin position="20"/>
        <end position="83"/>
    </location>
</feature>